<evidence type="ECO:0000256" key="1">
    <source>
        <dbReference type="SAM" id="MobiDB-lite"/>
    </source>
</evidence>
<dbReference type="EMBL" id="GEDV01011232">
    <property type="protein sequence ID" value="JAP77325.1"/>
    <property type="molecule type" value="Transcribed_RNA"/>
</dbReference>
<name>A0A131YFS1_RHIAP</name>
<feature type="region of interest" description="Disordered" evidence="1">
    <location>
        <begin position="68"/>
        <end position="87"/>
    </location>
</feature>
<proteinExistence type="predicted"/>
<evidence type="ECO:0008006" key="4">
    <source>
        <dbReference type="Google" id="ProtNLM"/>
    </source>
</evidence>
<feature type="signal peptide" evidence="2">
    <location>
        <begin position="1"/>
        <end position="29"/>
    </location>
</feature>
<organism evidence="3">
    <name type="scientific">Rhipicephalus appendiculatus</name>
    <name type="common">Brown ear tick</name>
    <dbReference type="NCBI Taxonomy" id="34631"/>
    <lineage>
        <taxon>Eukaryota</taxon>
        <taxon>Metazoa</taxon>
        <taxon>Ecdysozoa</taxon>
        <taxon>Arthropoda</taxon>
        <taxon>Chelicerata</taxon>
        <taxon>Arachnida</taxon>
        <taxon>Acari</taxon>
        <taxon>Parasitiformes</taxon>
        <taxon>Ixodida</taxon>
        <taxon>Ixodoidea</taxon>
        <taxon>Ixodidae</taxon>
        <taxon>Rhipicephalinae</taxon>
        <taxon>Rhipicephalus</taxon>
        <taxon>Rhipicephalus</taxon>
    </lineage>
</organism>
<evidence type="ECO:0000313" key="3">
    <source>
        <dbReference type="EMBL" id="JAP77325.1"/>
    </source>
</evidence>
<feature type="chain" id="PRO_5007285071" description="8 kDa Amblyomma family member" evidence="2">
    <location>
        <begin position="30"/>
        <end position="87"/>
    </location>
</feature>
<protein>
    <recommendedName>
        <fullName evidence="4">8 kDa Amblyomma family member</fullName>
    </recommendedName>
</protein>
<dbReference type="AlphaFoldDB" id="A0A131YFS1"/>
<keyword evidence="2" id="KW-0732">Signal</keyword>
<sequence>MSMSAHVTLAFTFATITLLLIFATDVVDTATDSFFVISKCSGNCQMNSSQNNHGCRAECQCTPLVAGAEGHEGDCTNRPPKHATHPR</sequence>
<evidence type="ECO:0000256" key="2">
    <source>
        <dbReference type="SAM" id="SignalP"/>
    </source>
</evidence>
<accession>A0A131YFS1</accession>
<reference evidence="3" key="1">
    <citation type="journal article" date="2016" name="Ticks Tick Borne Dis.">
        <title>De novo assembly and annotation of the salivary gland transcriptome of Rhipicephalus appendiculatus male and female ticks during blood feeding.</title>
        <authorList>
            <person name="de Castro M.H."/>
            <person name="de Klerk D."/>
            <person name="Pienaar R."/>
            <person name="Latif A.A."/>
            <person name="Rees D.J."/>
            <person name="Mans B.J."/>
        </authorList>
    </citation>
    <scope>NUCLEOTIDE SEQUENCE</scope>
    <source>
        <tissue evidence="3">Salivary glands</tissue>
    </source>
</reference>